<keyword evidence="3" id="KW-0964">Secreted</keyword>
<evidence type="ECO:0000256" key="7">
    <source>
        <dbReference type="SAM" id="MobiDB-lite"/>
    </source>
</evidence>
<evidence type="ECO:0000313" key="8">
    <source>
        <dbReference type="EMBL" id="RKR95415.1"/>
    </source>
</evidence>
<reference evidence="8 9" key="1">
    <citation type="submission" date="2018-10" db="EMBL/GenBank/DDBJ databases">
        <title>Sequencing the genomes of 1000 actinobacteria strains.</title>
        <authorList>
            <person name="Klenk H.-P."/>
        </authorList>
    </citation>
    <scope>NUCLEOTIDE SEQUENCE [LARGE SCALE GENOMIC DNA]</scope>
    <source>
        <strain evidence="8 9">DSM 44343</strain>
    </source>
</reference>
<evidence type="ECO:0000256" key="4">
    <source>
        <dbReference type="ARBA" id="ARBA00023002"/>
    </source>
</evidence>
<evidence type="ECO:0000256" key="1">
    <source>
        <dbReference type="ARBA" id="ARBA00004191"/>
    </source>
</evidence>
<keyword evidence="3" id="KW-0134">Cell wall</keyword>
<dbReference type="InterPro" id="IPR002347">
    <property type="entry name" value="SDR_fam"/>
</dbReference>
<keyword evidence="4" id="KW-0560">Oxidoreductase</keyword>
<dbReference type="PANTHER" id="PTHR42879">
    <property type="entry name" value="3-OXOACYL-(ACYL-CARRIER-PROTEIN) REDUCTASE"/>
    <property type="match status" value="1"/>
</dbReference>
<dbReference type="Pfam" id="PF13561">
    <property type="entry name" value="adh_short_C2"/>
    <property type="match status" value="1"/>
</dbReference>
<dbReference type="SUPFAM" id="SSF51735">
    <property type="entry name" value="NAD(P)-binding Rossmann-fold domains"/>
    <property type="match status" value="1"/>
</dbReference>
<dbReference type="InterPro" id="IPR036291">
    <property type="entry name" value="NAD(P)-bd_dom_sf"/>
</dbReference>
<comment type="subcellular location">
    <subcellularLocation>
        <location evidence="1">Secreted</location>
        <location evidence="1">Cell wall</location>
    </subcellularLocation>
</comment>
<comment type="similarity">
    <text evidence="2">Belongs to the short-chain dehydrogenases/reductases (SDR) family.</text>
</comment>
<dbReference type="PROSITE" id="PS00061">
    <property type="entry name" value="ADH_SHORT"/>
    <property type="match status" value="1"/>
</dbReference>
<sequence>MNTPHPNSEFTPRNAIVTGGDSGIGRAVAVALAHSGLDVAVTYNSDRDGAEATVAEIEATGRRGASAHLDLTDLPDAAAAIDALAADLGSLDVLVNSSGTGTATAFLDLDFDDWRTVLSVDVDGAFLCSQRAARLMVAQKTGGRIINITSVHEHLPKVGAAPYCAAKAGLGALTKVMAIELAEHGITVNSVAPGEISTPMTGQTDEDPRDNPRPGVPLGRTGDAREIASVVDFLAGPSSSYMTGASLVVDGGMALMGPQAVQFVPDVSWRRP</sequence>
<dbReference type="Gene3D" id="3.40.50.720">
    <property type="entry name" value="NAD(P)-binding Rossmann-like Domain"/>
    <property type="match status" value="1"/>
</dbReference>
<dbReference type="GO" id="GO:0004316">
    <property type="term" value="F:3-oxoacyl-[acyl-carrier-protein] reductase (NADPH) activity"/>
    <property type="evidence" value="ECO:0007669"/>
    <property type="project" value="UniProtKB-EC"/>
</dbReference>
<proteinExistence type="inferred from homology"/>
<dbReference type="InterPro" id="IPR020904">
    <property type="entry name" value="Sc_DH/Rdtase_CS"/>
</dbReference>
<organism evidence="8 9">
    <name type="scientific">Williamsia marianensis</name>
    <dbReference type="NCBI Taxonomy" id="85044"/>
    <lineage>
        <taxon>Bacteria</taxon>
        <taxon>Bacillati</taxon>
        <taxon>Actinomycetota</taxon>
        <taxon>Actinomycetes</taxon>
        <taxon>Mycobacteriales</taxon>
        <taxon>Nocardiaceae</taxon>
        <taxon>Williamsia</taxon>
    </lineage>
</organism>
<evidence type="ECO:0000256" key="3">
    <source>
        <dbReference type="ARBA" id="ARBA00022512"/>
    </source>
</evidence>
<dbReference type="RefSeq" id="WP_062798249.1">
    <property type="nucleotide sequence ID" value="NZ_CBCRXS010000002.1"/>
</dbReference>
<evidence type="ECO:0000256" key="2">
    <source>
        <dbReference type="ARBA" id="ARBA00006484"/>
    </source>
</evidence>
<dbReference type="AlphaFoldDB" id="A0A495K3N5"/>
<dbReference type="InterPro" id="IPR050259">
    <property type="entry name" value="SDR"/>
</dbReference>
<dbReference type="NCBIfam" id="NF009384">
    <property type="entry name" value="PRK12743.1"/>
    <property type="match status" value="1"/>
</dbReference>
<dbReference type="FunFam" id="3.40.50.720:FF:000173">
    <property type="entry name" value="3-oxoacyl-[acyl-carrier protein] reductase"/>
    <property type="match status" value="1"/>
</dbReference>
<protein>
    <recommendedName>
        <fullName evidence="5">3-oxoacyl-[acyl-carrier-protein] reductase MabA</fullName>
    </recommendedName>
</protein>
<dbReference type="EMBL" id="RBKV01000001">
    <property type="protein sequence ID" value="RKR95415.1"/>
    <property type="molecule type" value="Genomic_DNA"/>
</dbReference>
<accession>A0A495K3N5</accession>
<feature type="region of interest" description="Disordered" evidence="7">
    <location>
        <begin position="192"/>
        <end position="221"/>
    </location>
</feature>
<gene>
    <name evidence="8" type="ORF">DFJ75_2233</name>
</gene>
<dbReference type="PRINTS" id="PR00081">
    <property type="entry name" value="GDHRDH"/>
</dbReference>
<evidence type="ECO:0000313" key="9">
    <source>
        <dbReference type="Proteomes" id="UP000274762"/>
    </source>
</evidence>
<name>A0A495K3N5_WILMA</name>
<dbReference type="GO" id="GO:0032787">
    <property type="term" value="P:monocarboxylic acid metabolic process"/>
    <property type="evidence" value="ECO:0007669"/>
    <property type="project" value="UniProtKB-ARBA"/>
</dbReference>
<dbReference type="PRINTS" id="PR00080">
    <property type="entry name" value="SDRFAMILY"/>
</dbReference>
<evidence type="ECO:0000256" key="5">
    <source>
        <dbReference type="ARBA" id="ARBA00040781"/>
    </source>
</evidence>
<dbReference type="OrthoDB" id="154414at2"/>
<dbReference type="PANTHER" id="PTHR42879:SF2">
    <property type="entry name" value="3-OXOACYL-[ACYL-CARRIER-PROTEIN] REDUCTASE FABG"/>
    <property type="match status" value="1"/>
</dbReference>
<dbReference type="Proteomes" id="UP000274762">
    <property type="component" value="Unassembled WGS sequence"/>
</dbReference>
<comment type="caution">
    <text evidence="8">The sequence shown here is derived from an EMBL/GenBank/DDBJ whole genome shotgun (WGS) entry which is preliminary data.</text>
</comment>
<comment type="catalytic activity">
    <reaction evidence="6">
        <text>a (3R)-hydroxyacyl-[ACP] + NADP(+) = a 3-oxoacyl-[ACP] + NADPH + H(+)</text>
        <dbReference type="Rhea" id="RHEA:17397"/>
        <dbReference type="Rhea" id="RHEA-COMP:9916"/>
        <dbReference type="Rhea" id="RHEA-COMP:9945"/>
        <dbReference type="ChEBI" id="CHEBI:15378"/>
        <dbReference type="ChEBI" id="CHEBI:57783"/>
        <dbReference type="ChEBI" id="CHEBI:58349"/>
        <dbReference type="ChEBI" id="CHEBI:78776"/>
        <dbReference type="ChEBI" id="CHEBI:78827"/>
        <dbReference type="EC" id="1.1.1.100"/>
    </reaction>
    <physiologicalReaction direction="right-to-left" evidence="6">
        <dbReference type="Rhea" id="RHEA:17399"/>
    </physiologicalReaction>
</comment>
<evidence type="ECO:0000256" key="6">
    <source>
        <dbReference type="ARBA" id="ARBA00047400"/>
    </source>
</evidence>